<evidence type="ECO:0000313" key="4">
    <source>
        <dbReference type="Proteomes" id="UP000233618"/>
    </source>
</evidence>
<sequence>MQTVSVSKIIINQLIDLCEKLSAKQYSASLQLLMNNSIGKHIRHIVEFYDILKDSCNADSVLSYDTREHCSRTETEKKVAVKRFKDVLNWLNDIDENLVLKLNVSYDKVANKGFDIDTSLQRELVYNIEHAIHHMAIIRIAIEQEFPDIKLDKHFGVAYSTIRFRDDLCAH</sequence>
<dbReference type="RefSeq" id="WP_101310855.1">
    <property type="nucleotide sequence ID" value="NZ_MVDE01000029.1"/>
</dbReference>
<keyword evidence="4" id="KW-1185">Reference proteome</keyword>
<gene>
    <name evidence="3" type="ORF">BZG01_15990</name>
</gene>
<dbReference type="PANTHER" id="PTHR39473">
    <property type="match status" value="1"/>
</dbReference>
<comment type="caution">
    <text evidence="3">The sequence shown here is derived from an EMBL/GenBank/DDBJ whole genome shotgun (WGS) entry which is preliminary data.</text>
</comment>
<organism evidence="3 4">
    <name type="scientific">Labilibaculum manganireducens</name>
    <dbReference type="NCBI Taxonomy" id="1940525"/>
    <lineage>
        <taxon>Bacteria</taxon>
        <taxon>Pseudomonadati</taxon>
        <taxon>Bacteroidota</taxon>
        <taxon>Bacteroidia</taxon>
        <taxon>Marinilabiliales</taxon>
        <taxon>Marinifilaceae</taxon>
        <taxon>Labilibaculum</taxon>
    </lineage>
</organism>
<dbReference type="Pfam" id="PF05163">
    <property type="entry name" value="DinB"/>
    <property type="match status" value="1"/>
</dbReference>
<dbReference type="InterPro" id="IPR034660">
    <property type="entry name" value="DinB/YfiT-like"/>
</dbReference>
<evidence type="ECO:0000256" key="1">
    <source>
        <dbReference type="ARBA" id="ARBA00008635"/>
    </source>
</evidence>
<dbReference type="SUPFAM" id="SSF109854">
    <property type="entry name" value="DinB/YfiT-like putative metalloenzymes"/>
    <property type="match status" value="1"/>
</dbReference>
<accession>A0A2N3HZ45</accession>
<keyword evidence="2" id="KW-0479">Metal-binding</keyword>
<evidence type="ECO:0000313" key="3">
    <source>
        <dbReference type="EMBL" id="PKQ63324.1"/>
    </source>
</evidence>
<dbReference type="GO" id="GO:0046872">
    <property type="term" value="F:metal ion binding"/>
    <property type="evidence" value="ECO:0007669"/>
    <property type="project" value="UniProtKB-KW"/>
</dbReference>
<comment type="similarity">
    <text evidence="1">Belongs to the DinB family.</text>
</comment>
<proteinExistence type="inferred from homology"/>
<dbReference type="PANTHER" id="PTHR39473:SF1">
    <property type="entry name" value="DINB-LIKE DOMAIN-CONTAINING PROTEIN"/>
    <property type="match status" value="1"/>
</dbReference>
<evidence type="ECO:0008006" key="5">
    <source>
        <dbReference type="Google" id="ProtNLM"/>
    </source>
</evidence>
<evidence type="ECO:0000256" key="2">
    <source>
        <dbReference type="ARBA" id="ARBA00022723"/>
    </source>
</evidence>
<dbReference type="EMBL" id="MVDE01000029">
    <property type="protein sequence ID" value="PKQ63324.1"/>
    <property type="molecule type" value="Genomic_DNA"/>
</dbReference>
<dbReference type="Proteomes" id="UP000233618">
    <property type="component" value="Unassembled WGS sequence"/>
</dbReference>
<dbReference type="AlphaFoldDB" id="A0A2N3HZ45"/>
<dbReference type="InterPro" id="IPR007837">
    <property type="entry name" value="DinB"/>
</dbReference>
<reference evidence="3 4" key="1">
    <citation type="journal article" date="2017" name="Front. Microbiol.">
        <title>Labilibaculum manganireducens gen. nov., sp. nov. and Labilibaculum filiforme sp. nov., Novel Bacteroidetes Isolated from Subsurface Sediments of the Baltic Sea.</title>
        <authorList>
            <person name="Vandieken V."/>
            <person name="Marshall I.P."/>
            <person name="Niemann H."/>
            <person name="Engelen B."/>
            <person name="Cypionka H."/>
        </authorList>
    </citation>
    <scope>NUCLEOTIDE SEQUENCE [LARGE SCALE GENOMIC DNA]</scope>
    <source>
        <strain evidence="3 4">59.10-2M</strain>
    </source>
</reference>
<name>A0A2N3HZ45_9BACT</name>
<dbReference type="Gene3D" id="1.20.120.450">
    <property type="entry name" value="dinb family like domain"/>
    <property type="match status" value="1"/>
</dbReference>
<protein>
    <recommendedName>
        <fullName evidence="5">DinB-like domain-containing protein</fullName>
    </recommendedName>
</protein>